<dbReference type="InterPro" id="IPR050926">
    <property type="entry name" value="Aconitase/IPM_isomerase"/>
</dbReference>
<evidence type="ECO:0000313" key="22">
    <source>
        <dbReference type="Proteomes" id="UP001324794"/>
    </source>
</evidence>
<feature type="domain" description="Aconitase B swivel" evidence="19">
    <location>
        <begin position="169"/>
        <end position="382"/>
    </location>
</feature>
<dbReference type="InterPro" id="IPR018136">
    <property type="entry name" value="Aconitase_4Fe-4S_BS"/>
</dbReference>
<keyword evidence="14" id="KW-0411">Iron-sulfur</keyword>
<evidence type="ECO:0000256" key="11">
    <source>
        <dbReference type="ARBA" id="ARBA00022723"/>
    </source>
</evidence>
<dbReference type="InterPro" id="IPR015931">
    <property type="entry name" value="Acnase/IPM_dHydase_lsu_aba_1/3"/>
</dbReference>
<evidence type="ECO:0000259" key="18">
    <source>
        <dbReference type="Pfam" id="PF00330"/>
    </source>
</evidence>
<dbReference type="InterPro" id="IPR015928">
    <property type="entry name" value="Aconitase/3IPM_dehydase_swvl"/>
</dbReference>
<evidence type="ECO:0000256" key="13">
    <source>
        <dbReference type="ARBA" id="ARBA00023004"/>
    </source>
</evidence>
<dbReference type="InterPro" id="IPR001030">
    <property type="entry name" value="Acoase/IPM_deHydtase_lsu_aba"/>
</dbReference>
<reference evidence="21 22" key="1">
    <citation type="submission" date="2023-11" db="EMBL/GenBank/DDBJ databases">
        <title>MicrobeMod: A computational toolkit for identifying prokaryotic methylation and restriction-modification with nanopore sequencing.</title>
        <authorList>
            <person name="Crits-Christoph A."/>
            <person name="Kang S.C."/>
            <person name="Lee H."/>
            <person name="Ostrov N."/>
        </authorList>
    </citation>
    <scope>NUCLEOTIDE SEQUENCE [LARGE SCALE GENOMIC DNA]</scope>
    <source>
        <strain evidence="21 22">ATCC BAA-805</strain>
    </source>
</reference>
<dbReference type="PANTHER" id="PTHR43160:SF4">
    <property type="entry name" value="ACONITATE HYDRATASE B"/>
    <property type="match status" value="1"/>
</dbReference>
<dbReference type="InterPro" id="IPR036008">
    <property type="entry name" value="Aconitase_4Fe-4S_dom"/>
</dbReference>
<keyword evidence="12" id="KW-0694">RNA-binding</keyword>
<dbReference type="NCBIfam" id="NF006690">
    <property type="entry name" value="PRK09238.1"/>
    <property type="match status" value="1"/>
</dbReference>
<evidence type="ECO:0000256" key="15">
    <source>
        <dbReference type="ARBA" id="ARBA00023239"/>
    </source>
</evidence>
<dbReference type="PANTHER" id="PTHR43160">
    <property type="entry name" value="ACONITATE HYDRATASE B"/>
    <property type="match status" value="1"/>
</dbReference>
<evidence type="ECO:0000259" key="20">
    <source>
        <dbReference type="Pfam" id="PF11791"/>
    </source>
</evidence>
<evidence type="ECO:0000313" key="21">
    <source>
        <dbReference type="EMBL" id="WQH14732.1"/>
    </source>
</evidence>
<dbReference type="SUPFAM" id="SSF52016">
    <property type="entry name" value="LeuD/IlvD-like"/>
    <property type="match status" value="1"/>
</dbReference>
<evidence type="ECO:0000256" key="10">
    <source>
        <dbReference type="ARBA" id="ARBA00022532"/>
    </source>
</evidence>
<dbReference type="Pfam" id="PF11791">
    <property type="entry name" value="Aconitase_B_N"/>
    <property type="match status" value="1"/>
</dbReference>
<dbReference type="Gene3D" id="3.20.19.10">
    <property type="entry name" value="Aconitase, domain 4"/>
    <property type="match status" value="1"/>
</dbReference>
<dbReference type="RefSeq" id="WP_133733502.1">
    <property type="nucleotide sequence ID" value="NZ_CP140255.1"/>
</dbReference>
<comment type="catalytic activity">
    <reaction evidence="16 17">
        <text>citrate = D-threo-isocitrate</text>
        <dbReference type="Rhea" id="RHEA:10336"/>
        <dbReference type="ChEBI" id="CHEBI:15562"/>
        <dbReference type="ChEBI" id="CHEBI:16947"/>
        <dbReference type="EC" id="4.2.1.3"/>
    </reaction>
</comment>
<dbReference type="NCBIfam" id="TIGR00117">
    <property type="entry name" value="acnB"/>
    <property type="match status" value="1"/>
</dbReference>
<dbReference type="EC" id="4.2.1.3" evidence="6 17"/>
<comment type="pathway">
    <text evidence="3 17">Carbohydrate metabolism; tricarboxylic acid cycle; isocitrate from oxaloacetate: step 2/2.</text>
</comment>
<dbReference type="CDD" id="cd01576">
    <property type="entry name" value="AcnB_Swivel"/>
    <property type="match status" value="1"/>
</dbReference>
<dbReference type="PROSITE" id="PS00450">
    <property type="entry name" value="ACONITASE_1"/>
    <property type="match status" value="1"/>
</dbReference>
<evidence type="ECO:0000256" key="1">
    <source>
        <dbReference type="ARBA" id="ARBA00000118"/>
    </source>
</evidence>
<keyword evidence="13" id="KW-0408">Iron</keyword>
<evidence type="ECO:0000256" key="5">
    <source>
        <dbReference type="ARBA" id="ARBA00007185"/>
    </source>
</evidence>
<accession>A0ABZ0YTW2</accession>
<dbReference type="SUPFAM" id="SSF53732">
    <property type="entry name" value="Aconitase iron-sulfur domain"/>
    <property type="match status" value="1"/>
</dbReference>
<dbReference type="InterPro" id="IPR036288">
    <property type="entry name" value="Aconitase_B_HEAT-like_dom_sf"/>
</dbReference>
<dbReference type="EC" id="4.2.1.99" evidence="7 17"/>
<comment type="pathway">
    <text evidence="4">Organic acid metabolism; propanoate degradation.</text>
</comment>
<organism evidence="21 22">
    <name type="scientific">Vreelandella neptunia</name>
    <dbReference type="NCBI Taxonomy" id="115551"/>
    <lineage>
        <taxon>Bacteria</taxon>
        <taxon>Pseudomonadati</taxon>
        <taxon>Pseudomonadota</taxon>
        <taxon>Gammaproteobacteria</taxon>
        <taxon>Oceanospirillales</taxon>
        <taxon>Halomonadaceae</taxon>
        <taxon>Vreelandella</taxon>
    </lineage>
</organism>
<keyword evidence="15 17" id="KW-0456">Lyase</keyword>
<evidence type="ECO:0000256" key="12">
    <source>
        <dbReference type="ARBA" id="ARBA00022884"/>
    </source>
</evidence>
<comment type="similarity">
    <text evidence="5 17">Belongs to the aconitase/IPM isomerase family.</text>
</comment>
<proteinExistence type="inferred from homology"/>
<keyword evidence="10 17" id="KW-0816">Tricarboxylic acid cycle</keyword>
<dbReference type="Gene3D" id="1.25.40.310">
    <property type="entry name" value="Aconitate B, HEAT-like domain"/>
    <property type="match status" value="1"/>
</dbReference>
<keyword evidence="22" id="KW-1185">Reference proteome</keyword>
<comment type="cofactor">
    <cofactor evidence="2">
        <name>[4Fe-4S] cluster</name>
        <dbReference type="ChEBI" id="CHEBI:49883"/>
    </cofactor>
</comment>
<evidence type="ECO:0000256" key="8">
    <source>
        <dbReference type="ARBA" id="ARBA00019379"/>
    </source>
</evidence>
<evidence type="ECO:0000256" key="16">
    <source>
        <dbReference type="ARBA" id="ARBA00023501"/>
    </source>
</evidence>
<dbReference type="Gene3D" id="3.40.1060.10">
    <property type="entry name" value="Aconitase, Domain 2"/>
    <property type="match status" value="1"/>
</dbReference>
<feature type="domain" description="Aconitase B HEAT-like" evidence="20">
    <location>
        <begin position="4"/>
        <end position="156"/>
    </location>
</feature>
<dbReference type="SUPFAM" id="SSF74778">
    <property type="entry name" value="Aconitase B, N-terminal domain"/>
    <property type="match status" value="1"/>
</dbReference>
<sequence length="867" mass="94157">MLEAYRQHVEERAAEGVPPKPLNAEQVASLVELLKTPPAGEEEFILDLITNRVPPGVDEAAYVKAGFLTAIAKGEASSPLIDKIHAVKLLGTMQGGYNIVSMVELLDNEELAREAGEQLKHTLLMFDAFHDVESRAKNGNSVAKEVIQSWADAEWFLSKPALAEKITLSVFKVPGETNTDDLSPAPDAWSRPDIPLHANAMLKNERDGIEPVVPGTTGPLKQIEDVKAKGFPVVYVGDVVGTGSSRKSATNSVLWFFGDDIPYAPNKRAGGFCFGSKIAPIFFNTMEDSGALPVEMDVTNLNMGDVIDVYPYAGKVCKHGSDDVITTFELKTQLILDEVRAGGRIPLIIGRGLTGKARESLGLPTSDVFRLPDQPKDTGKGFTLAQKMVGKACGLEGVRPGMYCEPKMTTVGSQDTTGPMTRDELKDLACLGFQADLVMQSFCHTAAYPKPVDVDTHHTLPDFIMNRGGVSLRPGDGIIHSWLNRMLLPDTVGTGGDSHTRFPLGISFPAGSGLVAFAAATGVMPLDMPESVLVRFKGKRQPGVTLRDLVHAIPLYAIKQGLLTVDKSNKKNAFSGRVLEIEGLEDLTVEQAFELSDASAERSAAGCTITLSEESVTEYLKSNITLLKWMMGNGYGDERTISRRIEGMEAWLANPSLMRADQDAEYTEVIEIDLAEIKEPVLCAPNDPDDARLLSEVAGQKIDEVFIGSCMTNIGHFRAAGKLLEKQPAGSLKTRLWLAPPTKMDQHQLTEEGYYGIYGRAGARMEMPGCSLCMGNQARVAAKSTVVSTSTRNFPNRLGDGANVYLASAELAAVAAVEGRLPSVEEYQRYMSEFDAMAGEIYRYMNFHEIEEYQKIASNVIPVAQEA</sequence>
<dbReference type="Gene3D" id="3.30.499.10">
    <property type="entry name" value="Aconitase, domain 3"/>
    <property type="match status" value="2"/>
</dbReference>
<evidence type="ECO:0000256" key="17">
    <source>
        <dbReference type="PIRNR" id="PIRNR036687"/>
    </source>
</evidence>
<dbReference type="Pfam" id="PF00330">
    <property type="entry name" value="Aconitase"/>
    <property type="match status" value="1"/>
</dbReference>
<protein>
    <recommendedName>
        <fullName evidence="8 17">Aconitate hydratase B</fullName>
        <ecNumber evidence="6 17">4.2.1.3</ecNumber>
        <ecNumber evidence="7 17">4.2.1.99</ecNumber>
    </recommendedName>
    <alternativeName>
        <fullName evidence="17">2-methylisocitrate dehydratase</fullName>
    </alternativeName>
</protein>
<dbReference type="InterPro" id="IPR015932">
    <property type="entry name" value="Aconitase_dom2"/>
</dbReference>
<evidence type="ECO:0000256" key="14">
    <source>
        <dbReference type="ARBA" id="ARBA00023014"/>
    </source>
</evidence>
<evidence type="ECO:0000256" key="4">
    <source>
        <dbReference type="ARBA" id="ARBA00005026"/>
    </source>
</evidence>
<name>A0ABZ0YTW2_9GAMM</name>
<keyword evidence="9" id="KW-0004">4Fe-4S</keyword>
<dbReference type="GO" id="GO:0047456">
    <property type="term" value="F:2-methylisocitrate dehydratase activity"/>
    <property type="evidence" value="ECO:0007669"/>
    <property type="project" value="UniProtKB-EC"/>
</dbReference>
<dbReference type="PIRSF" id="PIRSF036687">
    <property type="entry name" value="AcnB"/>
    <property type="match status" value="1"/>
</dbReference>
<dbReference type="GO" id="GO:0003994">
    <property type="term" value="F:aconitate hydratase activity"/>
    <property type="evidence" value="ECO:0007669"/>
    <property type="project" value="UniProtKB-EC"/>
</dbReference>
<dbReference type="EMBL" id="CP140255">
    <property type="protein sequence ID" value="WQH14732.1"/>
    <property type="molecule type" value="Genomic_DNA"/>
</dbReference>
<keyword evidence="11" id="KW-0479">Metal-binding</keyword>
<gene>
    <name evidence="21" type="primary">acnB</name>
    <name evidence="21" type="ORF">SR894_09385</name>
</gene>
<evidence type="ECO:0000256" key="2">
    <source>
        <dbReference type="ARBA" id="ARBA00001966"/>
    </source>
</evidence>
<dbReference type="InterPro" id="IPR015933">
    <property type="entry name" value="Aconitase_B_HEAT-like_dom"/>
</dbReference>
<dbReference type="Pfam" id="PF06434">
    <property type="entry name" value="Aconitase_2_N"/>
    <property type="match status" value="1"/>
</dbReference>
<evidence type="ECO:0000256" key="3">
    <source>
        <dbReference type="ARBA" id="ARBA00004717"/>
    </source>
</evidence>
<evidence type="ECO:0000256" key="6">
    <source>
        <dbReference type="ARBA" id="ARBA00012926"/>
    </source>
</evidence>
<evidence type="ECO:0000256" key="9">
    <source>
        <dbReference type="ARBA" id="ARBA00022485"/>
    </source>
</evidence>
<dbReference type="CDD" id="cd01581">
    <property type="entry name" value="AcnB"/>
    <property type="match status" value="1"/>
</dbReference>
<evidence type="ECO:0000256" key="7">
    <source>
        <dbReference type="ARBA" id="ARBA00013250"/>
    </source>
</evidence>
<dbReference type="InterPro" id="IPR004406">
    <property type="entry name" value="Aconitase_B"/>
</dbReference>
<dbReference type="Proteomes" id="UP001324794">
    <property type="component" value="Chromosome"/>
</dbReference>
<comment type="catalytic activity">
    <reaction evidence="1 17">
        <text>(2S,3R)-3-hydroxybutane-1,2,3-tricarboxylate = 2-methyl-cis-aconitate + H2O</text>
        <dbReference type="Rhea" id="RHEA:17941"/>
        <dbReference type="ChEBI" id="CHEBI:15377"/>
        <dbReference type="ChEBI" id="CHEBI:57429"/>
        <dbReference type="ChEBI" id="CHEBI:57872"/>
        <dbReference type="EC" id="4.2.1.99"/>
    </reaction>
</comment>
<evidence type="ECO:0000259" key="19">
    <source>
        <dbReference type="Pfam" id="PF06434"/>
    </source>
</evidence>
<feature type="domain" description="Aconitase/3-isopropylmalate dehydratase large subunit alpha/beta/alpha" evidence="18">
    <location>
        <begin position="472"/>
        <end position="819"/>
    </location>
</feature>
<dbReference type="InterPro" id="IPR015929">
    <property type="entry name" value="Aconitase_B_swivel"/>
</dbReference>